<dbReference type="STRING" id="1244083.CSUNSWCD_1483"/>
<gene>
    <name evidence="1" type="ORF">CSUNSWCD_1483</name>
</gene>
<dbReference type="AlphaFoldDB" id="M5IN72"/>
<organism evidence="1 2">
    <name type="scientific">Campylobacter showae CSUNSWCD</name>
    <dbReference type="NCBI Taxonomy" id="1244083"/>
    <lineage>
        <taxon>Bacteria</taxon>
        <taxon>Pseudomonadati</taxon>
        <taxon>Campylobacterota</taxon>
        <taxon>Epsilonproteobacteria</taxon>
        <taxon>Campylobacterales</taxon>
        <taxon>Campylobacteraceae</taxon>
        <taxon>Campylobacter</taxon>
    </lineage>
</organism>
<reference evidence="1 2" key="1">
    <citation type="journal article" date="2013" name="Genome Announc.">
        <title>Genome Sequence of Campylobacter showae UNSWCD, Isolated from a Patient with Crohn's Disease.</title>
        <authorList>
            <person name="Tay A.P."/>
            <person name="Kaakoush N.O."/>
            <person name="Deshpande N.P."/>
            <person name="Chen Z."/>
            <person name="Mitchell H."/>
            <person name="Wilkins M.R."/>
        </authorList>
    </citation>
    <scope>NUCLEOTIDE SEQUENCE [LARGE SCALE GENOMIC DNA]</scope>
    <source>
        <strain evidence="1 2">CSUNSWCD</strain>
    </source>
</reference>
<dbReference type="EMBL" id="AMZQ01000021">
    <property type="protein sequence ID" value="EKU10119.1"/>
    <property type="molecule type" value="Genomic_DNA"/>
</dbReference>
<name>M5IN72_9BACT</name>
<dbReference type="PATRIC" id="fig|1244083.3.peg.2464"/>
<proteinExistence type="predicted"/>
<sequence length="42" mass="4876">MRKLINSGNYVAMPVRTADKAEFDEFYQLTDKTTIGFYKVRG</sequence>
<dbReference type="Proteomes" id="UP000011939">
    <property type="component" value="Unassembled WGS sequence"/>
</dbReference>
<comment type="caution">
    <text evidence="1">The sequence shown here is derived from an EMBL/GenBank/DDBJ whole genome shotgun (WGS) entry which is preliminary data.</text>
</comment>
<protein>
    <submittedName>
        <fullName evidence="1">Uncharacterized protein</fullName>
    </submittedName>
</protein>
<evidence type="ECO:0000313" key="2">
    <source>
        <dbReference type="Proteomes" id="UP000011939"/>
    </source>
</evidence>
<accession>M5IN72</accession>
<evidence type="ECO:0000313" key="1">
    <source>
        <dbReference type="EMBL" id="EKU10119.1"/>
    </source>
</evidence>